<keyword evidence="10 18" id="KW-0378">Hydrolase</keyword>
<dbReference type="PANTHER" id="PTHR30487:SF0">
    <property type="entry name" value="PREPILIN LEADER PEPTIDASE_N-METHYLTRANSFERASE-RELATED"/>
    <property type="match status" value="1"/>
</dbReference>
<keyword evidence="7 18" id="KW-0808">Transferase</keyword>
<keyword evidence="3" id="KW-1003">Cell membrane</keyword>
<keyword evidence="23" id="KW-1185">Reference proteome</keyword>
<gene>
    <name evidence="22" type="ORF">H8K36_09710</name>
</gene>
<sequence>MQDLFFFAPPHTLISTVFIGILGLLIGSFLNVVIHRIPKMMQRAEDNDVAEITGKERPHQDKYNLMLPRSACPHCQHQITAAENIPVLSYLFLGGKCSQCKTRISVRYPIVEAVTGLLSAYAIWHFGSGIEGLSAVVCIWFLVALTGIDFDTQLLPDQLTLPLLWIGLLINTRYTFTSLEQAVLGAALGYMSLWTVNAAYRLWRGHDGMGYGDFKLLAALGAWLGAMNLPFIILAASMVGSVFGILMLLGKRLGWNLPFAFGPFLAGAGLIALFWGKQITSQYLGLFS</sequence>
<dbReference type="GO" id="GO:0004190">
    <property type="term" value="F:aspartic-type endopeptidase activity"/>
    <property type="evidence" value="ECO:0007669"/>
    <property type="project" value="UniProtKB-EC"/>
</dbReference>
<dbReference type="EMBL" id="JACOFZ010000002">
    <property type="protein sequence ID" value="MBC3881647.1"/>
    <property type="molecule type" value="Genomic_DNA"/>
</dbReference>
<evidence type="ECO:0000256" key="3">
    <source>
        <dbReference type="ARBA" id="ARBA00022475"/>
    </source>
</evidence>
<dbReference type="InterPro" id="IPR000045">
    <property type="entry name" value="Prepilin_IV_endopep_pep"/>
</dbReference>
<evidence type="ECO:0000259" key="20">
    <source>
        <dbReference type="Pfam" id="PF01478"/>
    </source>
</evidence>
<evidence type="ECO:0000313" key="23">
    <source>
        <dbReference type="Proteomes" id="UP000627446"/>
    </source>
</evidence>
<protein>
    <recommendedName>
        <fullName evidence="16 18">Prepilin leader peptidase/N-methyltransferase</fullName>
        <ecNumber evidence="18">2.1.1.-</ecNumber>
        <ecNumber evidence="15 18">3.4.23.43</ecNumber>
    </recommendedName>
</protein>
<evidence type="ECO:0000256" key="11">
    <source>
        <dbReference type="ARBA" id="ARBA00022989"/>
    </source>
</evidence>
<keyword evidence="6 18" id="KW-0645">Protease</keyword>
<dbReference type="GO" id="GO:0005886">
    <property type="term" value="C:plasma membrane"/>
    <property type="evidence" value="ECO:0007669"/>
    <property type="project" value="UniProtKB-SubCell"/>
</dbReference>
<dbReference type="RefSeq" id="WP_186915861.1">
    <property type="nucleotide sequence ID" value="NZ_JACOFZ010000002.1"/>
</dbReference>
<keyword evidence="4" id="KW-0997">Cell inner membrane</keyword>
<evidence type="ECO:0000256" key="6">
    <source>
        <dbReference type="ARBA" id="ARBA00022670"/>
    </source>
</evidence>
<dbReference type="Pfam" id="PF01478">
    <property type="entry name" value="Peptidase_A24"/>
    <property type="match status" value="1"/>
</dbReference>
<keyword evidence="5 18" id="KW-0489">Methyltransferase</keyword>
<reference evidence="22" key="1">
    <citation type="submission" date="2020-08" db="EMBL/GenBank/DDBJ databases">
        <title>Novel species isolated from subtropical streams in China.</title>
        <authorList>
            <person name="Lu H."/>
        </authorList>
    </citation>
    <scope>NUCLEOTIDE SEQUENCE</scope>
    <source>
        <strain evidence="22">LX22W</strain>
    </source>
</reference>
<evidence type="ECO:0000256" key="18">
    <source>
        <dbReference type="RuleBase" id="RU003794"/>
    </source>
</evidence>
<feature type="transmembrane region" description="Helical" evidence="19">
    <location>
        <begin position="130"/>
        <end position="147"/>
    </location>
</feature>
<evidence type="ECO:0000256" key="17">
    <source>
        <dbReference type="RuleBase" id="RU003793"/>
    </source>
</evidence>
<feature type="transmembrane region" description="Helical" evidence="19">
    <location>
        <begin position="12"/>
        <end position="34"/>
    </location>
</feature>
<dbReference type="Pfam" id="PF06750">
    <property type="entry name" value="A24_N_bact"/>
    <property type="match status" value="1"/>
</dbReference>
<dbReference type="InterPro" id="IPR050882">
    <property type="entry name" value="Prepilin_peptidase/N-MTase"/>
</dbReference>
<evidence type="ECO:0000256" key="4">
    <source>
        <dbReference type="ARBA" id="ARBA00022519"/>
    </source>
</evidence>
<feature type="domain" description="Prepilin type IV endopeptidase peptidase" evidence="20">
    <location>
        <begin position="137"/>
        <end position="245"/>
    </location>
</feature>
<evidence type="ECO:0000256" key="1">
    <source>
        <dbReference type="ARBA" id="ARBA00004429"/>
    </source>
</evidence>
<dbReference type="PRINTS" id="PR00864">
    <property type="entry name" value="PREPILNPTASE"/>
</dbReference>
<evidence type="ECO:0000256" key="5">
    <source>
        <dbReference type="ARBA" id="ARBA00022603"/>
    </source>
</evidence>
<evidence type="ECO:0000256" key="2">
    <source>
        <dbReference type="ARBA" id="ARBA00005801"/>
    </source>
</evidence>
<feature type="transmembrane region" description="Helical" evidence="19">
    <location>
        <begin position="255"/>
        <end position="275"/>
    </location>
</feature>
<evidence type="ECO:0000313" key="22">
    <source>
        <dbReference type="EMBL" id="MBC3881647.1"/>
    </source>
</evidence>
<dbReference type="AlphaFoldDB" id="A0A923HSE0"/>
<dbReference type="InterPro" id="IPR010627">
    <property type="entry name" value="Prepilin_pept_A24_N"/>
</dbReference>
<evidence type="ECO:0000259" key="21">
    <source>
        <dbReference type="Pfam" id="PF06750"/>
    </source>
</evidence>
<comment type="similarity">
    <text evidence="2 17">Belongs to the peptidase A24 family.</text>
</comment>
<keyword evidence="11 19" id="KW-1133">Transmembrane helix</keyword>
<evidence type="ECO:0000256" key="15">
    <source>
        <dbReference type="ARBA" id="ARBA00067082"/>
    </source>
</evidence>
<dbReference type="GO" id="GO:0006465">
    <property type="term" value="P:signal peptide processing"/>
    <property type="evidence" value="ECO:0007669"/>
    <property type="project" value="TreeGrafter"/>
</dbReference>
<dbReference type="GO" id="GO:0008168">
    <property type="term" value="F:methyltransferase activity"/>
    <property type="evidence" value="ECO:0007669"/>
    <property type="project" value="UniProtKB-KW"/>
</dbReference>
<comment type="catalytic activity">
    <reaction evidence="14 18">
        <text>Typically cleaves a -Gly-|-Phe- bond to release an N-terminal, basic peptide of 5-8 residues from type IV prepilin, and then N-methylates the new N-terminal amino group, the methyl donor being S-adenosyl-L-methionine.</text>
        <dbReference type="EC" id="3.4.23.43"/>
    </reaction>
</comment>
<evidence type="ECO:0000256" key="13">
    <source>
        <dbReference type="ARBA" id="ARBA00023268"/>
    </source>
</evidence>
<keyword evidence="13 18" id="KW-0511">Multifunctional enzyme</keyword>
<evidence type="ECO:0000256" key="10">
    <source>
        <dbReference type="ARBA" id="ARBA00022801"/>
    </source>
</evidence>
<proteinExistence type="inferred from homology"/>
<evidence type="ECO:0000256" key="19">
    <source>
        <dbReference type="SAM" id="Phobius"/>
    </source>
</evidence>
<evidence type="ECO:0000256" key="16">
    <source>
        <dbReference type="ARBA" id="ARBA00071870"/>
    </source>
</evidence>
<comment type="subcellular location">
    <subcellularLocation>
        <location evidence="1">Cell inner membrane</location>
        <topology evidence="1">Multi-pass membrane protein</topology>
    </subcellularLocation>
    <subcellularLocation>
        <location evidence="18">Cell membrane</location>
        <topology evidence="18">Multi-pass membrane protein</topology>
    </subcellularLocation>
</comment>
<evidence type="ECO:0000256" key="8">
    <source>
        <dbReference type="ARBA" id="ARBA00022691"/>
    </source>
</evidence>
<evidence type="ECO:0000256" key="9">
    <source>
        <dbReference type="ARBA" id="ARBA00022692"/>
    </source>
</evidence>
<comment type="function">
    <text evidence="18">Plays an essential role in type IV pili and type II pseudopili formation by proteolytically removing the leader sequence from substrate proteins and subsequently monomethylating the alpha-amino group of the newly exposed N-terminal phenylalanine.</text>
</comment>
<accession>A0A923HSE0</accession>
<dbReference type="EC" id="2.1.1.-" evidence="18"/>
<keyword evidence="8" id="KW-0949">S-adenosyl-L-methionine</keyword>
<dbReference type="FunFam" id="1.20.120.1220:FF:000001">
    <property type="entry name" value="Type 4 prepilin-like proteins leader peptide-processing enzyme"/>
    <property type="match status" value="1"/>
</dbReference>
<feature type="transmembrane region" description="Helical" evidence="19">
    <location>
        <begin position="216"/>
        <end position="249"/>
    </location>
</feature>
<evidence type="ECO:0000256" key="14">
    <source>
        <dbReference type="ARBA" id="ARBA00050401"/>
    </source>
</evidence>
<evidence type="ECO:0000256" key="7">
    <source>
        <dbReference type="ARBA" id="ARBA00022679"/>
    </source>
</evidence>
<comment type="caution">
    <text evidence="22">The sequence shown here is derived from an EMBL/GenBank/DDBJ whole genome shotgun (WGS) entry which is preliminary data.</text>
</comment>
<dbReference type="Gene3D" id="1.20.120.1220">
    <property type="match status" value="1"/>
</dbReference>
<feature type="transmembrane region" description="Helical" evidence="19">
    <location>
        <begin position="159"/>
        <end position="176"/>
    </location>
</feature>
<name>A0A923HSE0_9BURK</name>
<dbReference type="Proteomes" id="UP000627446">
    <property type="component" value="Unassembled WGS sequence"/>
</dbReference>
<organism evidence="22 23">
    <name type="scientific">Undibacterium nitidum</name>
    <dbReference type="NCBI Taxonomy" id="2762298"/>
    <lineage>
        <taxon>Bacteria</taxon>
        <taxon>Pseudomonadati</taxon>
        <taxon>Pseudomonadota</taxon>
        <taxon>Betaproteobacteria</taxon>
        <taxon>Burkholderiales</taxon>
        <taxon>Oxalobacteraceae</taxon>
        <taxon>Undibacterium</taxon>
    </lineage>
</organism>
<dbReference type="GO" id="GO:0032259">
    <property type="term" value="P:methylation"/>
    <property type="evidence" value="ECO:0007669"/>
    <property type="project" value="UniProtKB-KW"/>
</dbReference>
<feature type="domain" description="Prepilin peptidase A24 N-terminal" evidence="21">
    <location>
        <begin position="21"/>
        <end position="126"/>
    </location>
</feature>
<dbReference type="InterPro" id="IPR014032">
    <property type="entry name" value="Peptidase_A24A_bac"/>
</dbReference>
<keyword evidence="9 18" id="KW-0812">Transmembrane</keyword>
<evidence type="ECO:0000256" key="12">
    <source>
        <dbReference type="ARBA" id="ARBA00023136"/>
    </source>
</evidence>
<dbReference type="EC" id="3.4.23.43" evidence="15 18"/>
<keyword evidence="12 19" id="KW-0472">Membrane</keyword>
<feature type="transmembrane region" description="Helical" evidence="19">
    <location>
        <begin position="182"/>
        <end position="204"/>
    </location>
</feature>
<dbReference type="PANTHER" id="PTHR30487">
    <property type="entry name" value="TYPE 4 PREPILIN-LIKE PROTEINS LEADER PEPTIDE-PROCESSING ENZYME"/>
    <property type="match status" value="1"/>
</dbReference>